<dbReference type="EMBL" id="FNTX01000002">
    <property type="protein sequence ID" value="SEE97682.1"/>
    <property type="molecule type" value="Genomic_DNA"/>
</dbReference>
<dbReference type="Pfam" id="PF13552">
    <property type="entry name" value="DUF4127"/>
    <property type="match status" value="1"/>
</dbReference>
<evidence type="ECO:0008006" key="4">
    <source>
        <dbReference type="Google" id="ProtNLM"/>
    </source>
</evidence>
<reference evidence="3" key="1">
    <citation type="submission" date="2016-10" db="EMBL/GenBank/DDBJ databases">
        <authorList>
            <person name="Varghese N."/>
            <person name="Submissions S."/>
        </authorList>
    </citation>
    <scope>NUCLEOTIDE SEQUENCE [LARGE SCALE GENOMIC DNA]</scope>
    <source>
        <strain evidence="3">DSM 21368</strain>
    </source>
</reference>
<proteinExistence type="predicted"/>
<accession>A0A1H5N7T8</accession>
<evidence type="ECO:0000313" key="2">
    <source>
        <dbReference type="EMBL" id="SEE97682.1"/>
    </source>
</evidence>
<feature type="chain" id="PRO_5039713419" description="DUF4127 family protein" evidence="1">
    <location>
        <begin position="29"/>
        <end position="579"/>
    </location>
</feature>
<dbReference type="STRING" id="648782.SAMN04488554_4045"/>
<protein>
    <recommendedName>
        <fullName evidence="4">DUF4127 family protein</fullName>
    </recommendedName>
</protein>
<dbReference type="RefSeq" id="WP_089775089.1">
    <property type="nucleotide sequence ID" value="NZ_FNTX01000002.1"/>
</dbReference>
<gene>
    <name evidence="2" type="ORF">SAMN04488554_4045</name>
</gene>
<dbReference type="OrthoDB" id="9789552at2"/>
<organism evidence="2 3">
    <name type="scientific">Ruania alba</name>
    <dbReference type="NCBI Taxonomy" id="648782"/>
    <lineage>
        <taxon>Bacteria</taxon>
        <taxon>Bacillati</taxon>
        <taxon>Actinomycetota</taxon>
        <taxon>Actinomycetes</taxon>
        <taxon>Micrococcales</taxon>
        <taxon>Ruaniaceae</taxon>
        <taxon>Ruania</taxon>
    </lineage>
</organism>
<dbReference type="InterPro" id="IPR025394">
    <property type="entry name" value="DUF4127"/>
</dbReference>
<dbReference type="AlphaFoldDB" id="A0A1H5N7T8"/>
<name>A0A1H5N7T8_9MICO</name>
<evidence type="ECO:0000256" key="1">
    <source>
        <dbReference type="SAM" id="SignalP"/>
    </source>
</evidence>
<keyword evidence="3" id="KW-1185">Reference proteome</keyword>
<dbReference type="Proteomes" id="UP000199220">
    <property type="component" value="Unassembled WGS sequence"/>
</dbReference>
<evidence type="ECO:0000313" key="3">
    <source>
        <dbReference type="Proteomes" id="UP000199220"/>
    </source>
</evidence>
<feature type="signal peptide" evidence="1">
    <location>
        <begin position="1"/>
        <end position="28"/>
    </location>
</feature>
<keyword evidence="1" id="KW-0732">Signal</keyword>
<sequence length="579" mass="63316">MKLRSRRPVRTFAGRALGIALAASLVVAAAPAAATPVPDSRTVWEGDGRPAGNNSLGEVALLPLDDRPYTWYAPLKLGGGAGYEVTTPESDVLGRHFTPGDGAQAGQWLTRAAEQADDTIVALPMLAYGGLLHSRDSAVSEDQAMANLEAVRQVREENPDERLYAFDTIMRLTPEGPWRTEIRHWATVLSEVENLGQEEKRPRLEELEAQIPEEVRTDYLETRARNHRINLRMIEWAAEGIYDYLIIGQDDASGTGLHRPEAEALAARIAELGVQDRVVLYPGADVVSSLLLAKIAVEEAGTEPAVYVEYSRVHGADWTAPYQNIRYQDLIHGYVHTIGGRITGDVDDADLVLMANTGGNQDSVAPFADRVADYLEDGHTVALGDDAIAGHTDLRLMNLLDEQIQRGSLDSYSGWNIGIPISQSLSRHALLQRAEAGDLGPGGAQSSAGPIAAWRTALLREAAEHTVELTLSEWVQTNAYRNYVRADTTAYASALGEPNPQIIATYYDKIDAYAREHTTPYAQMIFDDHFADVPRPVGTVDGQPLTLSAREVGEWNIFLPWLRTGELAAEPELITETGR</sequence>